<reference evidence="2" key="1">
    <citation type="submission" date="2020-12" db="EMBL/GenBank/DDBJ databases">
        <authorList>
            <person name="Iha C."/>
        </authorList>
    </citation>
    <scope>NUCLEOTIDE SEQUENCE</scope>
</reference>
<comment type="caution">
    <text evidence="2">The sequence shown here is derived from an EMBL/GenBank/DDBJ whole genome shotgun (WGS) entry which is preliminary data.</text>
</comment>
<feature type="non-terminal residue" evidence="2">
    <location>
        <position position="93"/>
    </location>
</feature>
<feature type="region of interest" description="Disordered" evidence="1">
    <location>
        <begin position="1"/>
        <end position="31"/>
    </location>
</feature>
<evidence type="ECO:0000313" key="3">
    <source>
        <dbReference type="Proteomes" id="UP000708148"/>
    </source>
</evidence>
<dbReference type="EMBL" id="CAJHUC010001341">
    <property type="protein sequence ID" value="CAD7700783.1"/>
    <property type="molecule type" value="Genomic_DNA"/>
</dbReference>
<name>A0A8S1J0U7_9CHLO</name>
<proteinExistence type="predicted"/>
<keyword evidence="3" id="KW-1185">Reference proteome</keyword>
<dbReference type="OrthoDB" id="575113at2759"/>
<protein>
    <submittedName>
        <fullName evidence="2">Uncharacterized protein</fullName>
    </submittedName>
</protein>
<sequence>MTNPKDSPRVMREGDRSRAGTPSRGLQRTISNASSYYPEPTGFWNSLLNFRGFKNSLKLRKDWKLKEKLYMTVGGDYCFQNYKLTPVVQFTYK</sequence>
<dbReference type="Proteomes" id="UP000708148">
    <property type="component" value="Unassembled WGS sequence"/>
</dbReference>
<evidence type="ECO:0000256" key="1">
    <source>
        <dbReference type="SAM" id="MobiDB-lite"/>
    </source>
</evidence>
<organism evidence="2 3">
    <name type="scientific">Ostreobium quekettii</name>
    <dbReference type="NCBI Taxonomy" id="121088"/>
    <lineage>
        <taxon>Eukaryota</taxon>
        <taxon>Viridiplantae</taxon>
        <taxon>Chlorophyta</taxon>
        <taxon>core chlorophytes</taxon>
        <taxon>Ulvophyceae</taxon>
        <taxon>TCBD clade</taxon>
        <taxon>Bryopsidales</taxon>
        <taxon>Ostreobineae</taxon>
        <taxon>Ostreobiaceae</taxon>
        <taxon>Ostreobium</taxon>
    </lineage>
</organism>
<dbReference type="AlphaFoldDB" id="A0A8S1J0U7"/>
<accession>A0A8S1J0U7</accession>
<gene>
    <name evidence="2" type="ORF">OSTQU699_LOCUS6142</name>
</gene>
<evidence type="ECO:0000313" key="2">
    <source>
        <dbReference type="EMBL" id="CAD7700783.1"/>
    </source>
</evidence>
<feature type="compositionally biased region" description="Basic and acidic residues" evidence="1">
    <location>
        <begin position="1"/>
        <end position="18"/>
    </location>
</feature>